<sequence>MARSIVLISIFLSLLASPSLASQSPEAEAMQKKMAAMAIAGKKQVAAAQAYATALEAYETQRANTPEGSENTLFQSYHDLVVKYTLAMTNFWLRQDGDKNLPLPVLGAATGTVTLDKVKNDYKVAIQEYIAGLNIYDQNLAFNLPTDPPPIPPMNRGDRDFANYVQTEKEAGALRQASINKLLSARAKLIASMPIYANPGGGSGQSSNDDKPGLGGCPPGETPFTGVNVTTITCAPY</sequence>
<evidence type="ECO:0000313" key="3">
    <source>
        <dbReference type="EMBL" id="MEQ5843015.1"/>
    </source>
</evidence>
<evidence type="ECO:0000313" key="4">
    <source>
        <dbReference type="Proteomes" id="UP001469089"/>
    </source>
</evidence>
<evidence type="ECO:0000256" key="1">
    <source>
        <dbReference type="SAM" id="MobiDB-lite"/>
    </source>
</evidence>
<gene>
    <name evidence="3" type="ORF">N0A02_26525</name>
</gene>
<proteinExistence type="predicted"/>
<dbReference type="Proteomes" id="UP001469089">
    <property type="component" value="Unassembled WGS sequence"/>
</dbReference>
<dbReference type="EMBL" id="JAOALG010000002">
    <property type="protein sequence ID" value="MEQ5843015.1"/>
    <property type="molecule type" value="Genomic_DNA"/>
</dbReference>
<organism evidence="3 4">
    <name type="scientific">Paraburkholderia acidicola</name>
    <dbReference type="NCBI Taxonomy" id="1912599"/>
    <lineage>
        <taxon>Bacteria</taxon>
        <taxon>Pseudomonadati</taxon>
        <taxon>Pseudomonadota</taxon>
        <taxon>Betaproteobacteria</taxon>
        <taxon>Burkholderiales</taxon>
        <taxon>Burkholderiaceae</taxon>
        <taxon>Paraburkholderia</taxon>
    </lineage>
</organism>
<evidence type="ECO:0000256" key="2">
    <source>
        <dbReference type="SAM" id="SignalP"/>
    </source>
</evidence>
<name>A0ABV1LWP6_9BURK</name>
<protein>
    <submittedName>
        <fullName evidence="3">Uncharacterized protein</fullName>
    </submittedName>
</protein>
<accession>A0ABV1LWP6</accession>
<feature type="signal peptide" evidence="2">
    <location>
        <begin position="1"/>
        <end position="21"/>
    </location>
</feature>
<keyword evidence="2" id="KW-0732">Signal</keyword>
<keyword evidence="4" id="KW-1185">Reference proteome</keyword>
<feature type="chain" id="PRO_5045650030" evidence="2">
    <location>
        <begin position="22"/>
        <end position="237"/>
    </location>
</feature>
<comment type="caution">
    <text evidence="3">The sequence shown here is derived from an EMBL/GenBank/DDBJ whole genome shotgun (WGS) entry which is preliminary data.</text>
</comment>
<reference evidence="3 4" key="1">
    <citation type="journal article" date="2024" name="Chem. Sci.">
        <title>Discovery of a lagriamide polyketide by integrated genome mining, isotopic labeling, and untargeted metabolomics.</title>
        <authorList>
            <person name="Fergusson C.H."/>
            <person name="Saulog J."/>
            <person name="Paulo B.S."/>
            <person name="Wilson D.M."/>
            <person name="Liu D.Y."/>
            <person name="Morehouse N.J."/>
            <person name="Waterworth S."/>
            <person name="Barkei J."/>
            <person name="Gray C.A."/>
            <person name="Kwan J.C."/>
            <person name="Eustaquio A.S."/>
            <person name="Linington R.G."/>
        </authorList>
    </citation>
    <scope>NUCLEOTIDE SEQUENCE [LARGE SCALE GENOMIC DNA]</scope>
    <source>
        <strain evidence="3 4">RL17-338-BIF-B</strain>
    </source>
</reference>
<feature type="region of interest" description="Disordered" evidence="1">
    <location>
        <begin position="199"/>
        <end position="222"/>
    </location>
</feature>
<dbReference type="RefSeq" id="WP_133116904.1">
    <property type="nucleotide sequence ID" value="NZ_JAOALG010000002.1"/>
</dbReference>